<dbReference type="GO" id="GO:0005886">
    <property type="term" value="C:plasma membrane"/>
    <property type="evidence" value="ECO:0007669"/>
    <property type="project" value="UniProtKB-SubCell"/>
</dbReference>
<feature type="transmembrane region" description="Helical" evidence="10">
    <location>
        <begin position="396"/>
        <end position="416"/>
    </location>
</feature>
<dbReference type="GO" id="GO:0042910">
    <property type="term" value="F:xenobiotic transmembrane transporter activity"/>
    <property type="evidence" value="ECO:0007669"/>
    <property type="project" value="InterPro"/>
</dbReference>
<dbReference type="PANTHER" id="PTHR43823:SF3">
    <property type="entry name" value="MULTIDRUG EXPORT PROTEIN MEPA"/>
    <property type="match status" value="1"/>
</dbReference>
<evidence type="ECO:0000313" key="12">
    <source>
        <dbReference type="Proteomes" id="UP000092574"/>
    </source>
</evidence>
<keyword evidence="6 10" id="KW-0812">Transmembrane</keyword>
<dbReference type="GO" id="GO:0015297">
    <property type="term" value="F:antiporter activity"/>
    <property type="evidence" value="ECO:0007669"/>
    <property type="project" value="InterPro"/>
</dbReference>
<keyword evidence="5" id="KW-1003">Cell membrane</keyword>
<dbReference type="CDD" id="cd13143">
    <property type="entry name" value="MATE_MepA_like"/>
    <property type="match status" value="1"/>
</dbReference>
<evidence type="ECO:0000256" key="8">
    <source>
        <dbReference type="ARBA" id="ARBA00023136"/>
    </source>
</evidence>
<evidence type="ECO:0000313" key="11">
    <source>
        <dbReference type="EMBL" id="ANU77554.1"/>
    </source>
</evidence>
<feature type="transmembrane region" description="Helical" evidence="10">
    <location>
        <begin position="278"/>
        <end position="298"/>
    </location>
</feature>
<organism evidence="11 12">
    <name type="scientific">Blautia pseudococcoides</name>
    <dbReference type="NCBI Taxonomy" id="1796616"/>
    <lineage>
        <taxon>Bacteria</taxon>
        <taxon>Bacillati</taxon>
        <taxon>Bacillota</taxon>
        <taxon>Clostridia</taxon>
        <taxon>Lachnospirales</taxon>
        <taxon>Lachnospiraceae</taxon>
        <taxon>Blautia</taxon>
    </lineage>
</organism>
<accession>A0A1C7IF62</accession>
<feature type="transmembrane region" description="Helical" evidence="10">
    <location>
        <begin position="422"/>
        <end position="443"/>
    </location>
</feature>
<name>A0A1C7IF62_9FIRM</name>
<evidence type="ECO:0000256" key="2">
    <source>
        <dbReference type="ARBA" id="ARBA00008417"/>
    </source>
</evidence>
<dbReference type="KEGG" id="byl:A4V09_18455"/>
<dbReference type="InterPro" id="IPR048279">
    <property type="entry name" value="MdtK-like"/>
</dbReference>
<dbReference type="RefSeq" id="WP_065543669.1">
    <property type="nucleotide sequence ID" value="NZ_CP015405.2"/>
</dbReference>
<dbReference type="STRING" id="1796616.A4V09_18455"/>
<feature type="transmembrane region" description="Helical" evidence="10">
    <location>
        <begin position="173"/>
        <end position="195"/>
    </location>
</feature>
<keyword evidence="7 10" id="KW-1133">Transmembrane helix</keyword>
<dbReference type="NCBIfam" id="TIGR00797">
    <property type="entry name" value="matE"/>
    <property type="match status" value="1"/>
</dbReference>
<feature type="transmembrane region" description="Helical" evidence="10">
    <location>
        <begin position="201"/>
        <end position="221"/>
    </location>
</feature>
<feature type="transmembrane region" description="Helical" evidence="10">
    <location>
        <begin position="59"/>
        <end position="82"/>
    </location>
</feature>
<dbReference type="InterPro" id="IPR002528">
    <property type="entry name" value="MATE_fam"/>
</dbReference>
<comment type="similarity">
    <text evidence="2">Belongs to the multi antimicrobial extrusion (MATE) (TC 2.A.66.1) family. MepA subfamily.</text>
</comment>
<feature type="transmembrane region" description="Helical" evidence="10">
    <location>
        <begin position="103"/>
        <end position="123"/>
    </location>
</feature>
<evidence type="ECO:0000256" key="6">
    <source>
        <dbReference type="ARBA" id="ARBA00022692"/>
    </source>
</evidence>
<feature type="transmembrane region" description="Helical" evidence="10">
    <location>
        <begin position="364"/>
        <end position="384"/>
    </location>
</feature>
<feature type="transmembrane region" description="Helical" evidence="10">
    <location>
        <begin position="20"/>
        <end position="39"/>
    </location>
</feature>
<comment type="subcellular location">
    <subcellularLocation>
        <location evidence="1">Cell membrane</location>
        <topology evidence="1">Multi-pass membrane protein</topology>
    </subcellularLocation>
</comment>
<evidence type="ECO:0000256" key="1">
    <source>
        <dbReference type="ARBA" id="ARBA00004651"/>
    </source>
</evidence>
<keyword evidence="8 10" id="KW-0472">Membrane</keyword>
<gene>
    <name evidence="11" type="ORF">A4V09_18455</name>
</gene>
<dbReference type="PIRSF" id="PIRSF006603">
    <property type="entry name" value="DinF"/>
    <property type="match status" value="1"/>
</dbReference>
<dbReference type="InterPro" id="IPR045070">
    <property type="entry name" value="MATE_MepA-like"/>
</dbReference>
<evidence type="ECO:0000256" key="5">
    <source>
        <dbReference type="ARBA" id="ARBA00022475"/>
    </source>
</evidence>
<proteinExistence type="inferred from homology"/>
<evidence type="ECO:0000256" key="7">
    <source>
        <dbReference type="ARBA" id="ARBA00022989"/>
    </source>
</evidence>
<dbReference type="EMBL" id="CP015405">
    <property type="protein sequence ID" value="ANU77554.1"/>
    <property type="molecule type" value="Genomic_DNA"/>
</dbReference>
<keyword evidence="9" id="KW-0046">Antibiotic resistance</keyword>
<keyword evidence="4" id="KW-0813">Transport</keyword>
<protein>
    <recommendedName>
        <fullName evidence="3">Multidrug export protein MepA</fullName>
    </recommendedName>
</protein>
<dbReference type="GO" id="GO:0046677">
    <property type="term" value="P:response to antibiotic"/>
    <property type="evidence" value="ECO:0007669"/>
    <property type="project" value="UniProtKB-KW"/>
</dbReference>
<evidence type="ECO:0000256" key="9">
    <source>
        <dbReference type="ARBA" id="ARBA00023251"/>
    </source>
</evidence>
<sequence length="458" mass="49300">MKQALDTRTKLLTQNPFSLMLELSIPAVLGMVVVGLYNFMDSVFVGQMVGSVQMGAVSISYPFTLINGGTAAMIGVGSASVLSRAIGKKDEQTIQKIMGNLTAMVLLLSVIIMAVGMTFTRQILSLAGASGDILNSAENYLRIVYAGSLFVNFFQSANMVIRGEGQLKKAMLIIGSGALLNIILDPIFISILNPYGKGIEGAAYATILSQFIQAAFTLWYFKKKSVHVKIGRIHIDGTLLPQVLAVGVSALLMQILTLVQQTVIYRLASIYGGEASQILLGAALRVWNFAFVPLWGISQGFQPAAGTNYGAKDYTRVKTLTGVFVASATVMSLIFYIPVELFPTKVLSLFITDLGVAASGAANFRIMFSTYILQGSFIIAVTLFQSLGKANKATWLVLFRQIILFIPLAIILPMIGGMGIRGVWLAIALTDAILVVITLSMMFGEFRKFAHSGPPMAT</sequence>
<dbReference type="OrthoDB" id="9811110at2"/>
<feature type="transmembrane region" description="Helical" evidence="10">
    <location>
        <begin position="233"/>
        <end position="258"/>
    </location>
</feature>
<keyword evidence="12" id="KW-1185">Reference proteome</keyword>
<reference evidence="11" key="1">
    <citation type="submission" date="2017-04" db="EMBL/GenBank/DDBJ databases">
        <title>Complete Genome Sequences of Twelve Strains of a Stable Defined Moderately Diverse Mouse Microbiota 2 (sDMDMm2).</title>
        <authorList>
            <person name="Uchimura Y."/>
            <person name="Wyss M."/>
            <person name="Brugiroux S."/>
            <person name="Limenitakis J.P."/>
            <person name="Stecher B."/>
            <person name="McCoy K.D."/>
            <person name="Macpherson A.J."/>
        </authorList>
    </citation>
    <scope>NUCLEOTIDE SEQUENCE</scope>
    <source>
        <strain evidence="11">YL58</strain>
    </source>
</reference>
<dbReference type="InterPro" id="IPR051327">
    <property type="entry name" value="MATE_MepA_subfamily"/>
</dbReference>
<evidence type="ECO:0000256" key="4">
    <source>
        <dbReference type="ARBA" id="ARBA00022448"/>
    </source>
</evidence>
<dbReference type="PANTHER" id="PTHR43823">
    <property type="entry name" value="SPORULATION PROTEIN YKVU"/>
    <property type="match status" value="1"/>
</dbReference>
<dbReference type="Proteomes" id="UP000092574">
    <property type="component" value="Chromosome"/>
</dbReference>
<dbReference type="AlphaFoldDB" id="A0A1C7IF62"/>
<evidence type="ECO:0000256" key="10">
    <source>
        <dbReference type="SAM" id="Phobius"/>
    </source>
</evidence>
<evidence type="ECO:0000256" key="3">
    <source>
        <dbReference type="ARBA" id="ARBA00022106"/>
    </source>
</evidence>
<feature type="transmembrane region" description="Helical" evidence="10">
    <location>
        <begin position="319"/>
        <end position="339"/>
    </location>
</feature>
<feature type="transmembrane region" description="Helical" evidence="10">
    <location>
        <begin position="143"/>
        <end position="161"/>
    </location>
</feature>
<dbReference type="Pfam" id="PF01554">
    <property type="entry name" value="MatE"/>
    <property type="match status" value="2"/>
</dbReference>